<dbReference type="SUPFAM" id="SSF53474">
    <property type="entry name" value="alpha/beta-Hydrolases"/>
    <property type="match status" value="1"/>
</dbReference>
<sequence>MQEILYLHGFLSSPQSHKATQVKDYFAKYHPDVTLYFPTLPNVPSKVSEYLLQYVKRNVKSAPQGLKVIGSSMGGFLATWLVEKFGGKAVLINPAVKPFELLQDYLGEHLNPYSQEKFTLTQEDITFLRQLDTPTVSEPDRYRVMLQTGDETLDYKQAEAKYRHSLLVVEEGGDHSFQGFENHLDEIAGFLMPPA</sequence>
<dbReference type="PANTHER" id="PTHR35602:SF3">
    <property type="entry name" value="ESTERASE YQIA"/>
    <property type="match status" value="1"/>
</dbReference>
<keyword evidence="2" id="KW-1185">Reference proteome</keyword>
<dbReference type="EMBL" id="JAATNW010000005">
    <property type="protein sequence ID" value="NMH60365.1"/>
    <property type="molecule type" value="Genomic_DNA"/>
</dbReference>
<accession>A0ABX1R1N7</accession>
<dbReference type="InterPro" id="IPR029058">
    <property type="entry name" value="AB_hydrolase_fold"/>
</dbReference>
<evidence type="ECO:0000313" key="1">
    <source>
        <dbReference type="EMBL" id="NMH60365.1"/>
    </source>
</evidence>
<dbReference type="RefSeq" id="WP_169210924.1">
    <property type="nucleotide sequence ID" value="NZ_JAATNW010000005.1"/>
</dbReference>
<reference evidence="1 2" key="1">
    <citation type="submission" date="2020-03" db="EMBL/GenBank/DDBJ databases">
        <title>Alteromonas ponticola sp. nov., isolated from seawater.</title>
        <authorList>
            <person name="Yoon J.-H."/>
            <person name="Kim Y.-O."/>
        </authorList>
    </citation>
    <scope>NUCLEOTIDE SEQUENCE [LARGE SCALE GENOMIC DNA]</scope>
    <source>
        <strain evidence="1 2">MYP5</strain>
    </source>
</reference>
<dbReference type="Pfam" id="PF05728">
    <property type="entry name" value="UPF0227"/>
    <property type="match status" value="1"/>
</dbReference>
<organism evidence="1 2">
    <name type="scientific">Alteromonas ponticola</name>
    <dbReference type="NCBI Taxonomy" id="2720613"/>
    <lineage>
        <taxon>Bacteria</taxon>
        <taxon>Pseudomonadati</taxon>
        <taxon>Pseudomonadota</taxon>
        <taxon>Gammaproteobacteria</taxon>
        <taxon>Alteromonadales</taxon>
        <taxon>Alteromonadaceae</taxon>
        <taxon>Alteromonas/Salinimonas group</taxon>
        <taxon>Alteromonas</taxon>
    </lineage>
</organism>
<dbReference type="InterPro" id="IPR008886">
    <property type="entry name" value="UPF0227/Esterase_YqiA"/>
</dbReference>
<protein>
    <submittedName>
        <fullName evidence="1">Esterase YqiA</fullName>
    </submittedName>
</protein>
<name>A0ABX1R1N7_9ALTE</name>
<gene>
    <name evidence="1" type="ORF">HCJ96_10070</name>
</gene>
<comment type="caution">
    <text evidence="1">The sequence shown here is derived from an EMBL/GenBank/DDBJ whole genome shotgun (WGS) entry which is preliminary data.</text>
</comment>
<dbReference type="Gene3D" id="3.40.50.1820">
    <property type="entry name" value="alpha/beta hydrolase"/>
    <property type="match status" value="1"/>
</dbReference>
<dbReference type="Proteomes" id="UP000709336">
    <property type="component" value="Unassembled WGS sequence"/>
</dbReference>
<proteinExistence type="predicted"/>
<evidence type="ECO:0000313" key="2">
    <source>
        <dbReference type="Proteomes" id="UP000709336"/>
    </source>
</evidence>
<dbReference type="PANTHER" id="PTHR35602">
    <property type="entry name" value="ESTERASE YQIA-RELATED"/>
    <property type="match status" value="1"/>
</dbReference>